<evidence type="ECO:0000256" key="5">
    <source>
        <dbReference type="ARBA" id="ARBA00022614"/>
    </source>
</evidence>
<evidence type="ECO:0000313" key="23">
    <source>
        <dbReference type="Proteomes" id="UP000075243"/>
    </source>
</evidence>
<dbReference type="Proteomes" id="UP000075243">
    <property type="component" value="Unassembled WGS sequence"/>
</dbReference>
<evidence type="ECO:0000256" key="20">
    <source>
        <dbReference type="SAM" id="SignalP"/>
    </source>
</evidence>
<comment type="catalytic activity">
    <reaction evidence="17">
        <text>L-threonyl-[protein] + ATP = O-phospho-L-threonyl-[protein] + ADP + H(+)</text>
        <dbReference type="Rhea" id="RHEA:46608"/>
        <dbReference type="Rhea" id="RHEA-COMP:11060"/>
        <dbReference type="Rhea" id="RHEA-COMP:11605"/>
        <dbReference type="ChEBI" id="CHEBI:15378"/>
        <dbReference type="ChEBI" id="CHEBI:30013"/>
        <dbReference type="ChEBI" id="CHEBI:30616"/>
        <dbReference type="ChEBI" id="CHEBI:61977"/>
        <dbReference type="ChEBI" id="CHEBI:456216"/>
        <dbReference type="EC" id="2.7.11.1"/>
    </reaction>
</comment>
<evidence type="ECO:0000256" key="10">
    <source>
        <dbReference type="ARBA" id="ARBA00022741"/>
    </source>
</evidence>
<evidence type="ECO:0000256" key="3">
    <source>
        <dbReference type="ARBA" id="ARBA00022527"/>
    </source>
</evidence>
<evidence type="ECO:0000256" key="15">
    <source>
        <dbReference type="ARBA" id="ARBA00023170"/>
    </source>
</evidence>
<name>A0A151QS02_CAJCA</name>
<gene>
    <name evidence="22" type="ORF">KK1_046093</name>
</gene>
<evidence type="ECO:0000256" key="9">
    <source>
        <dbReference type="ARBA" id="ARBA00022737"/>
    </source>
</evidence>
<dbReference type="PROSITE" id="PS00108">
    <property type="entry name" value="PROTEIN_KINASE_ST"/>
    <property type="match status" value="1"/>
</dbReference>
<dbReference type="Gene3D" id="2.60.120.430">
    <property type="entry name" value="Galactose-binding lectin"/>
    <property type="match status" value="1"/>
</dbReference>
<dbReference type="SUPFAM" id="SSF56112">
    <property type="entry name" value="Protein kinase-like (PK-like)"/>
    <property type="match status" value="1"/>
</dbReference>
<dbReference type="Gene3D" id="3.80.10.10">
    <property type="entry name" value="Ribonuclease Inhibitor"/>
    <property type="match status" value="3"/>
</dbReference>
<dbReference type="GO" id="GO:0004674">
    <property type="term" value="F:protein serine/threonine kinase activity"/>
    <property type="evidence" value="ECO:0007669"/>
    <property type="project" value="UniProtKB-KW"/>
</dbReference>
<comment type="subcellular location">
    <subcellularLocation>
        <location evidence="1">Membrane</location>
        <topology evidence="1">Single-pass type I membrane protein</topology>
    </subcellularLocation>
</comment>
<dbReference type="InterPro" id="IPR051824">
    <property type="entry name" value="LRR_Rcpt-Like_S/T_Kinase"/>
</dbReference>
<dbReference type="SUPFAM" id="SSF52058">
    <property type="entry name" value="L domain-like"/>
    <property type="match status" value="1"/>
</dbReference>
<dbReference type="InterPro" id="IPR008271">
    <property type="entry name" value="Ser/Thr_kinase_AS"/>
</dbReference>
<evidence type="ECO:0000256" key="6">
    <source>
        <dbReference type="ARBA" id="ARBA00022679"/>
    </source>
</evidence>
<reference evidence="22" key="1">
    <citation type="journal article" date="2012" name="Nat. Biotechnol.">
        <title>Draft genome sequence of pigeonpea (Cajanus cajan), an orphan legume crop of resource-poor farmers.</title>
        <authorList>
            <person name="Varshney R.K."/>
            <person name="Chen W."/>
            <person name="Li Y."/>
            <person name="Bharti A.K."/>
            <person name="Saxena R.K."/>
            <person name="Schlueter J.A."/>
            <person name="Donoghue M.T."/>
            <person name="Azam S."/>
            <person name="Fan G."/>
            <person name="Whaley A.M."/>
            <person name="Farmer A.D."/>
            <person name="Sheridan J."/>
            <person name="Iwata A."/>
            <person name="Tuteja R."/>
            <person name="Penmetsa R.V."/>
            <person name="Wu W."/>
            <person name="Upadhyaya H.D."/>
            <person name="Yang S.P."/>
            <person name="Shah T."/>
            <person name="Saxena K.B."/>
            <person name="Michael T."/>
            <person name="McCombie W.R."/>
            <person name="Yang B."/>
            <person name="Zhang G."/>
            <person name="Yang H."/>
            <person name="Wang J."/>
            <person name="Spillane C."/>
            <person name="Cook D.R."/>
            <person name="May G.D."/>
            <person name="Xu X."/>
            <person name="Jackson S.A."/>
        </authorList>
    </citation>
    <scope>NUCLEOTIDE SEQUENCE [LARGE SCALE GENOMIC DNA]</scope>
</reference>
<proteinExistence type="predicted"/>
<dbReference type="FunFam" id="1.10.510.10:FF:000044">
    <property type="entry name" value="Putative LRR receptor-like serine/threonine-protein kinase"/>
    <property type="match status" value="1"/>
</dbReference>
<feature type="domain" description="Protein kinase" evidence="21">
    <location>
        <begin position="616"/>
        <end position="928"/>
    </location>
</feature>
<protein>
    <recommendedName>
        <fullName evidence="2">non-specific serine/threonine protein kinase</fullName>
        <ecNumber evidence="2">2.7.11.1</ecNumber>
    </recommendedName>
</protein>
<evidence type="ECO:0000313" key="22">
    <source>
        <dbReference type="EMBL" id="KYP33093.1"/>
    </source>
</evidence>
<evidence type="ECO:0000256" key="12">
    <source>
        <dbReference type="ARBA" id="ARBA00022840"/>
    </source>
</evidence>
<dbReference type="InterPro" id="IPR032675">
    <property type="entry name" value="LRR_dom_sf"/>
</dbReference>
<evidence type="ECO:0000256" key="7">
    <source>
        <dbReference type="ARBA" id="ARBA00022692"/>
    </source>
</evidence>
<keyword evidence="16" id="KW-0325">Glycoprotein</keyword>
<evidence type="ECO:0000256" key="16">
    <source>
        <dbReference type="ARBA" id="ARBA00023180"/>
    </source>
</evidence>
<evidence type="ECO:0000256" key="11">
    <source>
        <dbReference type="ARBA" id="ARBA00022777"/>
    </source>
</evidence>
<evidence type="ECO:0000259" key="21">
    <source>
        <dbReference type="PROSITE" id="PS50011"/>
    </source>
</evidence>
<dbReference type="FunFam" id="3.80.10.10:FF:000433">
    <property type="entry name" value="Putative LRR receptor-like serine/threonine-protein kinase isoform A"/>
    <property type="match status" value="1"/>
</dbReference>
<dbReference type="Pfam" id="PF00560">
    <property type="entry name" value="LRR_1"/>
    <property type="match status" value="3"/>
</dbReference>
<keyword evidence="11 22" id="KW-0418">Kinase</keyword>
<dbReference type="InterPro" id="IPR001245">
    <property type="entry name" value="Ser-Thr/Tyr_kinase_cat_dom"/>
</dbReference>
<dbReference type="EC" id="2.7.11.1" evidence="2"/>
<keyword evidence="15 22" id="KW-0675">Receptor</keyword>
<evidence type="ECO:0000256" key="14">
    <source>
        <dbReference type="ARBA" id="ARBA00023136"/>
    </source>
</evidence>
<keyword evidence="13 19" id="KW-1133">Transmembrane helix</keyword>
<feature type="chain" id="PRO_5007587495" description="non-specific serine/threonine protein kinase" evidence="20">
    <location>
        <begin position="26"/>
        <end position="951"/>
    </location>
</feature>
<evidence type="ECO:0000256" key="17">
    <source>
        <dbReference type="ARBA" id="ARBA00047899"/>
    </source>
</evidence>
<keyword evidence="9" id="KW-0677">Repeat</keyword>
<dbReference type="InterPro" id="IPR000719">
    <property type="entry name" value="Prot_kinase_dom"/>
</dbReference>
<dbReference type="AlphaFoldDB" id="A0A151QS02"/>
<dbReference type="OMA" id="TTGNFMD"/>
<dbReference type="InterPro" id="IPR001611">
    <property type="entry name" value="Leu-rich_rpt"/>
</dbReference>
<keyword evidence="7 19" id="KW-0812">Transmembrane</keyword>
<feature type="transmembrane region" description="Helical" evidence="19">
    <location>
        <begin position="555"/>
        <end position="580"/>
    </location>
</feature>
<dbReference type="PROSITE" id="PS50011">
    <property type="entry name" value="PROTEIN_KINASE_DOM"/>
    <property type="match status" value="1"/>
</dbReference>
<dbReference type="FunFam" id="3.30.200.20:FF:000217">
    <property type="entry name" value="probable LRR receptor-like serine/threonine-protein kinase At1g53430"/>
    <property type="match status" value="1"/>
</dbReference>
<comment type="catalytic activity">
    <reaction evidence="18">
        <text>L-seryl-[protein] + ATP = O-phospho-L-seryl-[protein] + ADP + H(+)</text>
        <dbReference type="Rhea" id="RHEA:17989"/>
        <dbReference type="Rhea" id="RHEA-COMP:9863"/>
        <dbReference type="Rhea" id="RHEA-COMP:11604"/>
        <dbReference type="ChEBI" id="CHEBI:15378"/>
        <dbReference type="ChEBI" id="CHEBI:29999"/>
        <dbReference type="ChEBI" id="CHEBI:30616"/>
        <dbReference type="ChEBI" id="CHEBI:83421"/>
        <dbReference type="ChEBI" id="CHEBI:456216"/>
        <dbReference type="EC" id="2.7.11.1"/>
    </reaction>
</comment>
<evidence type="ECO:0000256" key="13">
    <source>
        <dbReference type="ARBA" id="ARBA00022989"/>
    </source>
</evidence>
<keyword evidence="14 19" id="KW-0472">Membrane</keyword>
<dbReference type="SMART" id="SM00220">
    <property type="entry name" value="S_TKc"/>
    <property type="match status" value="1"/>
</dbReference>
<dbReference type="GO" id="GO:0016020">
    <property type="term" value="C:membrane"/>
    <property type="evidence" value="ECO:0007669"/>
    <property type="project" value="UniProtKB-SubCell"/>
</dbReference>
<evidence type="ECO:0000256" key="8">
    <source>
        <dbReference type="ARBA" id="ARBA00022729"/>
    </source>
</evidence>
<dbReference type="Gramene" id="C.cajan_46909.t">
    <property type="protein sequence ID" value="C.cajan_46909.t"/>
    <property type="gene ID" value="C.cajan_46909"/>
</dbReference>
<dbReference type="PANTHER" id="PTHR48006:SF54">
    <property type="entry name" value="LRR RECEPTOR-LIKE KINASE"/>
    <property type="match status" value="1"/>
</dbReference>
<keyword evidence="23" id="KW-1185">Reference proteome</keyword>
<dbReference type="STRING" id="3821.A0A151QS02"/>
<evidence type="ECO:0000256" key="18">
    <source>
        <dbReference type="ARBA" id="ARBA00048679"/>
    </source>
</evidence>
<keyword evidence="12" id="KW-0067">ATP-binding</keyword>
<organism evidence="22 23">
    <name type="scientific">Cajanus cajan</name>
    <name type="common">Pigeon pea</name>
    <name type="synonym">Cajanus indicus</name>
    <dbReference type="NCBI Taxonomy" id="3821"/>
    <lineage>
        <taxon>Eukaryota</taxon>
        <taxon>Viridiplantae</taxon>
        <taxon>Streptophyta</taxon>
        <taxon>Embryophyta</taxon>
        <taxon>Tracheophyta</taxon>
        <taxon>Spermatophyta</taxon>
        <taxon>Magnoliopsida</taxon>
        <taxon>eudicotyledons</taxon>
        <taxon>Gunneridae</taxon>
        <taxon>Pentapetalae</taxon>
        <taxon>rosids</taxon>
        <taxon>fabids</taxon>
        <taxon>Fabales</taxon>
        <taxon>Fabaceae</taxon>
        <taxon>Papilionoideae</taxon>
        <taxon>50 kb inversion clade</taxon>
        <taxon>NPAAA clade</taxon>
        <taxon>indigoferoid/millettioid clade</taxon>
        <taxon>Phaseoleae</taxon>
        <taxon>Cajanus</taxon>
    </lineage>
</organism>
<feature type="signal peptide" evidence="20">
    <location>
        <begin position="1"/>
        <end position="25"/>
    </location>
</feature>
<dbReference type="Pfam" id="PF07714">
    <property type="entry name" value="PK_Tyr_Ser-Thr"/>
    <property type="match status" value="1"/>
</dbReference>
<accession>A0A151QS02</accession>
<evidence type="ECO:0000256" key="2">
    <source>
        <dbReference type="ARBA" id="ARBA00012513"/>
    </source>
</evidence>
<dbReference type="FunFam" id="3.80.10.10:FF:001026">
    <property type="entry name" value="Putative leucine-rich repeat receptor-like serine/threonine-protein kinase isoform A"/>
    <property type="match status" value="1"/>
</dbReference>
<evidence type="ECO:0000256" key="4">
    <source>
        <dbReference type="ARBA" id="ARBA00022553"/>
    </source>
</evidence>
<dbReference type="Gene3D" id="1.10.510.10">
    <property type="entry name" value="Transferase(Phosphotransferase) domain 1"/>
    <property type="match status" value="1"/>
</dbReference>
<dbReference type="CDD" id="cd14066">
    <property type="entry name" value="STKc_IRAK"/>
    <property type="match status" value="1"/>
</dbReference>
<keyword evidence="6" id="KW-0808">Transferase</keyword>
<dbReference type="InterPro" id="IPR011009">
    <property type="entry name" value="Kinase-like_dom_sf"/>
</dbReference>
<sequence length="951" mass="106282">MRISYHRFFFLFLLAAFCFASLASGATLAIDEVEALKDIGKILGKKNWDFSVDPCSKERNWTSPNQTKDNANEVRCNCSIGNDTVCHVTNILLKQQNLPGTLPRDLFRFPYLQEIDLTRNYLNGTIPKEWGSTKLVNISLLGNRLTGSIPVEIANISTLQSLVLEGNQLSGKLPPELGNLTQIQRLHLISNNFTGELPVTLAKLTTLREFRIGDNQFSGKIPDFIESWTSLHKLVIQGSGLSGPIPSGISLLEDLTDLRISDLDGSEHSPFPQLNKMKLKYLILRNCNINGTLPYYLGTMTLPDLQNLDLSFNQLTGPIPSTYSALSHVNYIYLTGNLLTGPVPSWAEKAKSLDISYNNFSITSQWNETCQNLNVNLFASSMTRNDSRPVACLGSYICPKKLSYYLHINCGGKLVTVNRSRYDDDLENGGPSRFQWSGTKNWEISTTGNFLDNGGVEYYKSSNKSLLSMDNADLYMDARVSPISLTYFGFCLGNGNYTVKLHFAEIMFIDDQTFNSLGRRVFDIHIQGKLVQKDFNIVEEAGGIDFKPPSEKERISAGVVVGIVALGAVVIILVFGLLWWKGCVGKKSSLEKELKSLDLRTGLFSLRQIKVATNNFDVANKIGEGGFGPVYKGCLSDGTLIAVKQLSSKSKQGNREFLNEIGMISALQHVHLVKLYGCCVEGDQLLLVYEYMENNSLARALFGPEEHQIKLDWPTRYKICVGIARGLTYLHEESRLKVVHRDIKATNVLLDKDLNSKISDFGLAKLDEEDNTHISTRIAGTYGYMAPEYAMHGYLTDKADVYSFGIVALEIINGRSNTIHRQKEESFSILEWAHLLKEKGNLIDLVDRRLGSNFNKEEALVMIKVALLCTNVTAALRPTMSSVVSMLEGITVVEEVASETSEVLDEKKLEAMRLYYQELVMSNEEPWTASSTSVSDLYPVRMDSSYWEKRN</sequence>
<keyword evidence="10" id="KW-0547">Nucleotide-binding</keyword>
<keyword evidence="3" id="KW-0723">Serine/threonine-protein kinase</keyword>
<evidence type="ECO:0000256" key="1">
    <source>
        <dbReference type="ARBA" id="ARBA00004479"/>
    </source>
</evidence>
<keyword evidence="8 20" id="KW-0732">Signal</keyword>
<dbReference type="Pfam" id="PF11721">
    <property type="entry name" value="Malectin"/>
    <property type="match status" value="1"/>
</dbReference>
<keyword evidence="4" id="KW-0597">Phosphoprotein</keyword>
<keyword evidence="5" id="KW-0433">Leucine-rich repeat</keyword>
<dbReference type="PANTHER" id="PTHR48006">
    <property type="entry name" value="LEUCINE-RICH REPEAT-CONTAINING PROTEIN DDB_G0281931-RELATED"/>
    <property type="match status" value="1"/>
</dbReference>
<dbReference type="EMBL" id="KQ484993">
    <property type="protein sequence ID" value="KYP33093.1"/>
    <property type="molecule type" value="Genomic_DNA"/>
</dbReference>
<dbReference type="Gene3D" id="3.30.200.20">
    <property type="entry name" value="Phosphorylase Kinase, domain 1"/>
    <property type="match status" value="1"/>
</dbReference>
<dbReference type="GO" id="GO:0005524">
    <property type="term" value="F:ATP binding"/>
    <property type="evidence" value="ECO:0007669"/>
    <property type="project" value="UniProtKB-KW"/>
</dbReference>
<dbReference type="InterPro" id="IPR021720">
    <property type="entry name" value="Malectin_dom"/>
</dbReference>
<evidence type="ECO:0000256" key="19">
    <source>
        <dbReference type="SAM" id="Phobius"/>
    </source>
</evidence>